<dbReference type="InterPro" id="IPR013766">
    <property type="entry name" value="Thioredoxin_domain"/>
</dbReference>
<gene>
    <name evidence="3" type="ORF">KTO63_09005</name>
</gene>
<dbReference type="PANTHER" id="PTHR42852">
    <property type="entry name" value="THIOL:DISULFIDE INTERCHANGE PROTEIN DSBE"/>
    <property type="match status" value="1"/>
</dbReference>
<evidence type="ECO:0000313" key="4">
    <source>
        <dbReference type="Proteomes" id="UP000812270"/>
    </source>
</evidence>
<keyword evidence="4" id="KW-1185">Reference proteome</keyword>
<feature type="chain" id="PRO_5039468905" evidence="1">
    <location>
        <begin position="19"/>
        <end position="410"/>
    </location>
</feature>
<dbReference type="InterPro" id="IPR050553">
    <property type="entry name" value="Thioredoxin_ResA/DsbE_sf"/>
</dbReference>
<name>A0A9E2S7Y2_9BACT</name>
<protein>
    <submittedName>
        <fullName evidence="3">Redoxin domain-containing protein</fullName>
    </submittedName>
</protein>
<dbReference type="PROSITE" id="PS51352">
    <property type="entry name" value="THIOREDOXIN_2"/>
    <property type="match status" value="1"/>
</dbReference>
<dbReference type="EMBL" id="JAHSPG010000004">
    <property type="protein sequence ID" value="MBV4357282.1"/>
    <property type="molecule type" value="Genomic_DNA"/>
</dbReference>
<accession>A0A9E2S7Y2</accession>
<dbReference type="Pfam" id="PF00578">
    <property type="entry name" value="AhpC-TSA"/>
    <property type="match status" value="1"/>
</dbReference>
<evidence type="ECO:0000313" key="3">
    <source>
        <dbReference type="EMBL" id="MBV4357282.1"/>
    </source>
</evidence>
<dbReference type="PANTHER" id="PTHR42852:SF13">
    <property type="entry name" value="PROTEIN DIPZ"/>
    <property type="match status" value="1"/>
</dbReference>
<dbReference type="InterPro" id="IPR000866">
    <property type="entry name" value="AhpC/TSA"/>
</dbReference>
<feature type="domain" description="Thioredoxin" evidence="2">
    <location>
        <begin position="258"/>
        <end position="407"/>
    </location>
</feature>
<dbReference type="AlphaFoldDB" id="A0A9E2S7Y2"/>
<comment type="caution">
    <text evidence="3">The sequence shown here is derived from an EMBL/GenBank/DDBJ whole genome shotgun (WGS) entry which is preliminary data.</text>
</comment>
<evidence type="ECO:0000259" key="2">
    <source>
        <dbReference type="PROSITE" id="PS51352"/>
    </source>
</evidence>
<dbReference type="CDD" id="cd02966">
    <property type="entry name" value="TlpA_like_family"/>
    <property type="match status" value="1"/>
</dbReference>
<dbReference type="GO" id="GO:0016491">
    <property type="term" value="F:oxidoreductase activity"/>
    <property type="evidence" value="ECO:0007669"/>
    <property type="project" value="InterPro"/>
</dbReference>
<organism evidence="3 4">
    <name type="scientific">Pinibacter aurantiacus</name>
    <dbReference type="NCBI Taxonomy" id="2851599"/>
    <lineage>
        <taxon>Bacteria</taxon>
        <taxon>Pseudomonadati</taxon>
        <taxon>Bacteroidota</taxon>
        <taxon>Chitinophagia</taxon>
        <taxon>Chitinophagales</taxon>
        <taxon>Chitinophagaceae</taxon>
        <taxon>Pinibacter</taxon>
    </lineage>
</organism>
<dbReference type="GO" id="GO:0016209">
    <property type="term" value="F:antioxidant activity"/>
    <property type="evidence" value="ECO:0007669"/>
    <property type="project" value="InterPro"/>
</dbReference>
<dbReference type="RefSeq" id="WP_217790926.1">
    <property type="nucleotide sequence ID" value="NZ_JAHSPG010000004.1"/>
</dbReference>
<keyword evidence="1" id="KW-0732">Signal</keyword>
<feature type="signal peptide" evidence="1">
    <location>
        <begin position="1"/>
        <end position="18"/>
    </location>
</feature>
<dbReference type="Proteomes" id="UP000812270">
    <property type="component" value="Unassembled WGS sequence"/>
</dbReference>
<evidence type="ECO:0000256" key="1">
    <source>
        <dbReference type="SAM" id="SignalP"/>
    </source>
</evidence>
<reference evidence="3" key="1">
    <citation type="submission" date="2021-06" db="EMBL/GenBank/DDBJ databases">
        <authorList>
            <person name="Huq M.A."/>
        </authorList>
    </citation>
    <scope>NUCLEOTIDE SEQUENCE</scope>
    <source>
        <strain evidence="3">MAH-26</strain>
    </source>
</reference>
<proteinExistence type="predicted"/>
<sequence>MKNNILIFCITGCISLFAGIKSTAQTPPADTSYVGLFNALKSEPDASKKEFLLNIMKTKPRQKNTQLLLDASSQYIAVAYAEAGNADKAIYYRNQIVDSNWRNGMTTSIVHYLLDLNKLKDVEQILEPIVNPTNSRDTTAKQLSTQEIGWLSCQYGILKYKQGKFKESLPLLAPSSERQIRDGAELYVLALIKTNDKELALKEADSLLSKGNKVSEDFKAAVEPIFVSSYGNSAHYQSLLDSIDVKYERQIAQKISKGKIYEPAPYFEIKDTKGKTVSLNSLKGKTVVIDFWATWCIPCIASFPGMQKAVNYYKNDTSVVFMFVHTWEKGNVGTAEAQKLIDSKGYNFNVYMDLKDKESDKNPLSEAFKLLALPTKVVIDKDGIIRFKSRGGTREEDVLPEIKAMIELSK</sequence>